<dbReference type="InterPro" id="IPR006059">
    <property type="entry name" value="SBP"/>
</dbReference>
<evidence type="ECO:0000313" key="8">
    <source>
        <dbReference type="EMBL" id="QJD88495.1"/>
    </source>
</evidence>
<dbReference type="Gene3D" id="3.40.190.10">
    <property type="entry name" value="Periplasmic binding protein-like II"/>
    <property type="match status" value="2"/>
</dbReference>
<dbReference type="PANTHER" id="PTHR43649">
    <property type="entry name" value="ARABINOSE-BINDING PROTEIN-RELATED"/>
    <property type="match status" value="1"/>
</dbReference>
<evidence type="ECO:0000256" key="2">
    <source>
        <dbReference type="ARBA" id="ARBA00022729"/>
    </source>
</evidence>
<keyword evidence="8" id="KW-0614">Plasmid</keyword>
<dbReference type="Pfam" id="PF01547">
    <property type="entry name" value="SBP_bac_1"/>
    <property type="match status" value="1"/>
</dbReference>
<evidence type="ECO:0000313" key="7">
    <source>
        <dbReference type="EMBL" id="QJD83264.1"/>
    </source>
</evidence>
<evidence type="ECO:0000256" key="1">
    <source>
        <dbReference type="ARBA" id="ARBA00022475"/>
    </source>
</evidence>
<feature type="signal peptide" evidence="6">
    <location>
        <begin position="1"/>
        <end position="19"/>
    </location>
</feature>
<dbReference type="KEGG" id="cheb:HH215_08830"/>
<dbReference type="EMBL" id="CP051680">
    <property type="protein sequence ID" value="QJD83264.1"/>
    <property type="molecule type" value="Genomic_DNA"/>
</dbReference>
<dbReference type="RefSeq" id="WP_169279561.1">
    <property type="nucleotide sequence ID" value="NZ_CP051680.1"/>
</dbReference>
<dbReference type="SUPFAM" id="SSF53850">
    <property type="entry name" value="Periplasmic binding protein-like II"/>
    <property type="match status" value="1"/>
</dbReference>
<keyword evidence="1" id="KW-1003">Cell membrane</keyword>
<keyword evidence="3" id="KW-0472">Membrane</keyword>
<keyword evidence="4" id="KW-0564">Palmitate</keyword>
<dbReference type="EMBL" id="CP051681">
    <property type="protein sequence ID" value="QJD88495.1"/>
    <property type="molecule type" value="Genomic_DNA"/>
</dbReference>
<evidence type="ECO:0000256" key="4">
    <source>
        <dbReference type="ARBA" id="ARBA00023139"/>
    </source>
</evidence>
<reference evidence="7 9" key="1">
    <citation type="submission" date="2020-04" db="EMBL/GenBank/DDBJ databases">
        <title>Genome sequencing of novel species.</title>
        <authorList>
            <person name="Heo J."/>
            <person name="Kim S.-J."/>
            <person name="Kim J.-S."/>
            <person name="Hong S.-B."/>
            <person name="Kwon S.-W."/>
        </authorList>
    </citation>
    <scope>NUCLEOTIDE SEQUENCE [LARGE SCALE GENOMIC DNA]</scope>
    <source>
        <strain evidence="7 9">MFER-1</strain>
        <plasmid evidence="8 9">unnamed1</plasmid>
    </source>
</reference>
<dbReference type="PROSITE" id="PS51257">
    <property type="entry name" value="PROKAR_LIPOPROTEIN"/>
    <property type="match status" value="1"/>
</dbReference>
<geneLocation type="plasmid" evidence="8 9">
    <name>unnamed1</name>
</geneLocation>
<dbReference type="KEGG" id="cheb:HH215_35150"/>
<proteinExistence type="predicted"/>
<organism evidence="7 9">
    <name type="scientific">Cohnella herbarum</name>
    <dbReference type="NCBI Taxonomy" id="2728023"/>
    <lineage>
        <taxon>Bacteria</taxon>
        <taxon>Bacillati</taxon>
        <taxon>Bacillota</taxon>
        <taxon>Bacilli</taxon>
        <taxon>Bacillales</taxon>
        <taxon>Paenibacillaceae</taxon>
        <taxon>Cohnella</taxon>
    </lineage>
</organism>
<keyword evidence="9" id="KW-1185">Reference proteome</keyword>
<dbReference type="PANTHER" id="PTHR43649:SF33">
    <property type="entry name" value="POLYGALACTURONAN_RHAMNOGALACTURONAN-BINDING PROTEIN YTCQ"/>
    <property type="match status" value="1"/>
</dbReference>
<accession>A0A7Z2VI24</accession>
<sequence>MKKRSFMFLIATVLLFATVGCQSSKSGSNASPAAGKTFEPLSFPLKDPVTMKVFSWYQGDFNPENPLVKEFERLTNIKLDYNAPADGYAEKQSLILASPSGDWPDVMLLGASGGREVNEISQMYGQAGKFVKISDYLDKLPNLKAYYDQYPEARTLFEDGKGDTYIFPYLYPYKTVPTGFFYNAKAFEAVGLDAPKTVDDIYDAAKKLKEKFPTSYPVTSYTIPETLTVWSRVFSTSSTLAFDQEQGKYIFGPFTPEYRQMLEFLHKLFAEKLYDPQFPQYTFAGDDWRQTLATEKSFITESYVWEMQYENTAKSVNVIAKNMNLQDKVQFKYIPPLSANGKPSKYRGLTTVSPSYGMVINANSPYVNEALALLDWQLGEDFFRLLGYGIEGVTYEMKDGQPVFMDNITTTDEPGKTPLNDSMSFYAGLNIYEIYPDPYGWKTNLEKFTGYTMEEMGEFAAWPDSWMVRFDQEKKDEHALALTPSTTLVDEMSYKFITGKASFDDYDKFIETLKGYGIEKVVDDYNKFYQENVKK</sequence>
<evidence type="ECO:0000256" key="5">
    <source>
        <dbReference type="ARBA" id="ARBA00023288"/>
    </source>
</evidence>
<dbReference type="InterPro" id="IPR050490">
    <property type="entry name" value="Bact_solute-bd_prot1"/>
</dbReference>
<evidence type="ECO:0000256" key="6">
    <source>
        <dbReference type="SAM" id="SignalP"/>
    </source>
</evidence>
<dbReference type="AlphaFoldDB" id="A0A7Z2VI24"/>
<evidence type="ECO:0000313" key="9">
    <source>
        <dbReference type="Proteomes" id="UP000502248"/>
    </source>
</evidence>
<protein>
    <submittedName>
        <fullName evidence="7">Extracellular solute-binding protein</fullName>
    </submittedName>
</protein>
<gene>
    <name evidence="7" type="ORF">HH215_08830</name>
    <name evidence="8" type="ORF">HH215_35150</name>
</gene>
<feature type="chain" id="PRO_5044131058" evidence="6">
    <location>
        <begin position="20"/>
        <end position="535"/>
    </location>
</feature>
<keyword evidence="5" id="KW-0449">Lipoprotein</keyword>
<dbReference type="Proteomes" id="UP000502248">
    <property type="component" value="Chromosome"/>
</dbReference>
<dbReference type="Proteomes" id="UP000502248">
    <property type="component" value="Plasmid unnamed1"/>
</dbReference>
<name>A0A7Z2VI24_9BACL</name>
<evidence type="ECO:0000256" key="3">
    <source>
        <dbReference type="ARBA" id="ARBA00023136"/>
    </source>
</evidence>
<keyword evidence="2 6" id="KW-0732">Signal</keyword>